<feature type="compositionally biased region" description="Basic and acidic residues" evidence="1">
    <location>
        <begin position="535"/>
        <end position="549"/>
    </location>
</feature>
<dbReference type="Proteomes" id="UP001158986">
    <property type="component" value="Unassembled WGS sequence"/>
</dbReference>
<feature type="compositionally biased region" description="Low complexity" evidence="1">
    <location>
        <begin position="474"/>
        <end position="512"/>
    </location>
</feature>
<evidence type="ECO:0000313" key="3">
    <source>
        <dbReference type="Proteomes" id="UP001158986"/>
    </source>
</evidence>
<name>A0ABN8CK14_9STRA</name>
<feature type="compositionally biased region" description="Basic and acidic residues" evidence="1">
    <location>
        <begin position="229"/>
        <end position="243"/>
    </location>
</feature>
<evidence type="ECO:0000313" key="2">
    <source>
        <dbReference type="EMBL" id="CAH0513312.1"/>
    </source>
</evidence>
<feature type="compositionally biased region" description="Low complexity" evidence="1">
    <location>
        <begin position="584"/>
        <end position="596"/>
    </location>
</feature>
<feature type="compositionally biased region" description="Polar residues" evidence="1">
    <location>
        <begin position="569"/>
        <end position="583"/>
    </location>
</feature>
<evidence type="ECO:0000256" key="1">
    <source>
        <dbReference type="SAM" id="MobiDB-lite"/>
    </source>
</evidence>
<reference evidence="2 3" key="1">
    <citation type="submission" date="2021-11" db="EMBL/GenBank/DDBJ databases">
        <authorList>
            <person name="Islam A."/>
            <person name="Islam S."/>
            <person name="Flora M.S."/>
            <person name="Rahman M."/>
            <person name="Ziaur R.M."/>
            <person name="Epstein J.H."/>
            <person name="Hassan M."/>
            <person name="Klassen M."/>
            <person name="Woodard K."/>
            <person name="Webb A."/>
            <person name="Webby R.J."/>
            <person name="El Zowalaty M.E."/>
        </authorList>
    </citation>
    <scope>NUCLEOTIDE SEQUENCE [LARGE SCALE GENOMIC DNA]</scope>
    <source>
        <strain evidence="2">Pbs1</strain>
    </source>
</reference>
<feature type="region of interest" description="Disordered" evidence="1">
    <location>
        <begin position="199"/>
        <end position="243"/>
    </location>
</feature>
<feature type="compositionally biased region" description="Basic and acidic residues" evidence="1">
    <location>
        <begin position="448"/>
        <end position="472"/>
    </location>
</feature>
<sequence length="758" mass="83861">MTVRTIMDGEMVLLAMLPEENHVMLVQTPCHRTIADLEDFIVEEYSRVFPYQPALSRDLRIQKCVSPDLVVDHRSYTTSCHQMSHSFVDLAKNVQVGNVFQNMEQIYIALNKKSTKQKPQELNAVVAHSMQAENRAEVKHKQRALKKVTTVARTVEPTTGFESKQKKQVSKKVRTVGLNVQTKNDTEIIETVEKSMQDGKKKQVSKTPSIEKIRQDKKQGTSEIVMKSGTKEIHDATNESNDAKEMTVAETYEKVDVKEKLKMAAKEKTHDAKKTANKENTDNSKNVVAEMEKDTLNTAPKKTVAKKSENVLLKKMLAAKHNGSQSVAALVVNSLQNTESEEPKVPLKSERKRKANDESVLSAEEISASEALEPLIKKKKTVKKSDAKMSKPVEDEVVVAKVEKPAKRTVAQDKTQKTTKKKATTAAKSQLKTDDNSSISSELTPANKDLKKASDTSSGHEEPIIKRAKTEVLPKAPAVKKAAKSVKMATKSATPETGISASPSSESSISSATQEDELAFGEETKVVETSATKTARKEKMDEKPKEVYDQKSNFQKIMADTLRRIADEQNANDAKSTTTVTSEKGSMQTSKSTQSKTSEHSSDSDQAPVIVKVAKRSQKNATPAEDNSSSSSEEEEVDYSQRLLADLTKNDGDEEVVSTAYKKGKSSKQIDWRDNSTVQSSQNMEHSQDMPSSKLAQESQESNSVLLPPLSRNRFSLDSVPVAKLKKSSKNPFLSPKKAKVQGKTSKPTDRPRGRPRK</sequence>
<protein>
    <recommendedName>
        <fullName evidence="4">Nucleolar protein Dnt1-like N-terminal domain-containing protein</fullName>
    </recommendedName>
</protein>
<feature type="compositionally biased region" description="Basic and acidic residues" evidence="1">
    <location>
        <begin position="383"/>
        <end position="394"/>
    </location>
</feature>
<keyword evidence="3" id="KW-1185">Reference proteome</keyword>
<proteinExistence type="predicted"/>
<feature type="compositionally biased region" description="Basic and acidic residues" evidence="1">
    <location>
        <begin position="747"/>
        <end position="758"/>
    </location>
</feature>
<evidence type="ECO:0008006" key="4">
    <source>
        <dbReference type="Google" id="ProtNLM"/>
    </source>
</evidence>
<feature type="compositionally biased region" description="Low complexity" evidence="1">
    <location>
        <begin position="358"/>
        <end position="374"/>
    </location>
</feature>
<accession>A0ABN8CK14</accession>
<organism evidence="2 3">
    <name type="scientific">Peronospora belbahrii</name>
    <dbReference type="NCBI Taxonomy" id="622444"/>
    <lineage>
        <taxon>Eukaryota</taxon>
        <taxon>Sar</taxon>
        <taxon>Stramenopiles</taxon>
        <taxon>Oomycota</taxon>
        <taxon>Peronosporomycetes</taxon>
        <taxon>Peronosporales</taxon>
        <taxon>Peronosporaceae</taxon>
        <taxon>Peronospora</taxon>
    </lineage>
</organism>
<feature type="compositionally biased region" description="Basic and acidic residues" evidence="1">
    <location>
        <begin position="401"/>
        <end position="416"/>
    </location>
</feature>
<gene>
    <name evidence="2" type="ORF">PBS001_LOCUS127</name>
</gene>
<feature type="compositionally biased region" description="Basic and acidic residues" evidence="1">
    <location>
        <begin position="209"/>
        <end position="220"/>
    </location>
</feature>
<feature type="region of interest" description="Disordered" evidence="1">
    <location>
        <begin position="335"/>
        <end position="758"/>
    </location>
</feature>
<comment type="caution">
    <text evidence="2">The sequence shown here is derived from an EMBL/GenBank/DDBJ whole genome shotgun (WGS) entry which is preliminary data.</text>
</comment>
<feature type="compositionally biased region" description="Polar residues" evidence="1">
    <location>
        <begin position="675"/>
        <end position="705"/>
    </location>
</feature>
<dbReference type="EMBL" id="CAKLCB010000010">
    <property type="protein sequence ID" value="CAH0513312.1"/>
    <property type="molecule type" value="Genomic_DNA"/>
</dbReference>